<reference evidence="6" key="1">
    <citation type="submission" date="2021-01" db="EMBL/GenBank/DDBJ databases">
        <title>Genome public.</title>
        <authorList>
            <person name="Liu C."/>
            <person name="Sun Q."/>
        </authorList>
    </citation>
    <scope>NUCLEOTIDE SEQUENCE</scope>
    <source>
        <strain evidence="6">YIM B02565</strain>
    </source>
</reference>
<comment type="subcellular location">
    <subcellularLocation>
        <location evidence="1">Membrane</location>
        <topology evidence="1">Multi-pass membrane protein</topology>
    </subcellularLocation>
</comment>
<evidence type="ECO:0000313" key="7">
    <source>
        <dbReference type="Proteomes" id="UP000623681"/>
    </source>
</evidence>
<feature type="transmembrane region" description="Helical" evidence="5">
    <location>
        <begin position="207"/>
        <end position="229"/>
    </location>
</feature>
<proteinExistence type="predicted"/>
<evidence type="ECO:0000313" key="6">
    <source>
        <dbReference type="EMBL" id="MBL4930951.1"/>
    </source>
</evidence>
<feature type="transmembrane region" description="Helical" evidence="5">
    <location>
        <begin position="134"/>
        <end position="154"/>
    </location>
</feature>
<name>A0A937FGE7_9CLOT</name>
<evidence type="ECO:0000256" key="4">
    <source>
        <dbReference type="ARBA" id="ARBA00023136"/>
    </source>
</evidence>
<sequence length="288" mass="33261">MSRKYVYGDGGSYVEGNTLYGRNGEYIGYVSDSEKNYDDVLRDRINNYDQRQEEQNNYYQKDYTANNNEVSEDNSESQTYYNYSYGEPFINPYDDSSNSENANSMKQTNSIDYENIKKANSKYMRNESQSKRSLPSYTSVSLILSILTIFFLYILEKILDKDIMPDPSINVDVIFSYSFIVVFVFGVLSFIRWIFIKSNTRKSFLSLIFSSFIQGIVLTVFLLAIFVTLQDNNITIPYLSGYFSKLMVTILQLSNGQNSSTLIKLLISFTPGWAFFFIVGVIKQRGFL</sequence>
<evidence type="ECO:0000256" key="5">
    <source>
        <dbReference type="SAM" id="Phobius"/>
    </source>
</evidence>
<comment type="caution">
    <text evidence="6">The sequence shown here is derived from an EMBL/GenBank/DDBJ whole genome shotgun (WGS) entry which is preliminary data.</text>
</comment>
<gene>
    <name evidence="6" type="ORF">JK634_03975</name>
</gene>
<evidence type="ECO:0000256" key="3">
    <source>
        <dbReference type="ARBA" id="ARBA00022989"/>
    </source>
</evidence>
<dbReference type="Pfam" id="PF01943">
    <property type="entry name" value="Polysacc_synt"/>
    <property type="match status" value="1"/>
</dbReference>
<feature type="transmembrane region" description="Helical" evidence="5">
    <location>
        <begin position="174"/>
        <end position="195"/>
    </location>
</feature>
<feature type="transmembrane region" description="Helical" evidence="5">
    <location>
        <begin position="265"/>
        <end position="282"/>
    </location>
</feature>
<dbReference type="Proteomes" id="UP000623681">
    <property type="component" value="Unassembled WGS sequence"/>
</dbReference>
<keyword evidence="7" id="KW-1185">Reference proteome</keyword>
<evidence type="ECO:0000256" key="1">
    <source>
        <dbReference type="ARBA" id="ARBA00004141"/>
    </source>
</evidence>
<keyword evidence="3 5" id="KW-1133">Transmembrane helix</keyword>
<keyword evidence="4 5" id="KW-0472">Membrane</keyword>
<accession>A0A937FGE7</accession>
<protein>
    <submittedName>
        <fullName evidence="6">Oligosaccharide flippase family protein</fullName>
    </submittedName>
</protein>
<dbReference type="RefSeq" id="WP_202766330.1">
    <property type="nucleotide sequence ID" value="NZ_JAESWA010000017.1"/>
</dbReference>
<dbReference type="AlphaFoldDB" id="A0A937FGE7"/>
<dbReference type="InterPro" id="IPR002797">
    <property type="entry name" value="Polysacc_synth"/>
</dbReference>
<evidence type="ECO:0000256" key="2">
    <source>
        <dbReference type="ARBA" id="ARBA00022692"/>
    </source>
</evidence>
<keyword evidence="2 5" id="KW-0812">Transmembrane</keyword>
<dbReference type="EMBL" id="JAESWA010000017">
    <property type="protein sequence ID" value="MBL4930951.1"/>
    <property type="molecule type" value="Genomic_DNA"/>
</dbReference>
<dbReference type="GO" id="GO:0016020">
    <property type="term" value="C:membrane"/>
    <property type="evidence" value="ECO:0007669"/>
    <property type="project" value="UniProtKB-SubCell"/>
</dbReference>
<organism evidence="6 7">
    <name type="scientific">Clostridium paridis</name>
    <dbReference type="NCBI Taxonomy" id="2803863"/>
    <lineage>
        <taxon>Bacteria</taxon>
        <taxon>Bacillati</taxon>
        <taxon>Bacillota</taxon>
        <taxon>Clostridia</taxon>
        <taxon>Eubacteriales</taxon>
        <taxon>Clostridiaceae</taxon>
        <taxon>Clostridium</taxon>
    </lineage>
</organism>